<feature type="region of interest" description="Disordered" evidence="1">
    <location>
        <begin position="707"/>
        <end position="726"/>
    </location>
</feature>
<accession>G7I2L8</accession>
<dbReference type="Proteomes" id="UP000265566">
    <property type="component" value="Chromosome 1"/>
</dbReference>
<dbReference type="Gramene" id="rna4119">
    <property type="protein sequence ID" value="RHN80220.1"/>
    <property type="gene ID" value="gene4119"/>
</dbReference>
<dbReference type="SUPFAM" id="SSF63748">
    <property type="entry name" value="Tudor/PWWP/MBT"/>
    <property type="match status" value="1"/>
</dbReference>
<dbReference type="EMBL" id="CM001217">
    <property type="protein sequence ID" value="AES60956.2"/>
    <property type="molecule type" value="Genomic_DNA"/>
</dbReference>
<dbReference type="Proteomes" id="UP000002051">
    <property type="component" value="Unassembled WGS sequence"/>
</dbReference>
<dbReference type="PaxDb" id="3880-AES60956"/>
<proteinExistence type="predicted"/>
<feature type="region of interest" description="Disordered" evidence="1">
    <location>
        <begin position="254"/>
        <end position="281"/>
    </location>
</feature>
<keyword evidence="6" id="KW-1185">Reference proteome</keyword>
<organism evidence="3 6">
    <name type="scientific">Medicago truncatula</name>
    <name type="common">Barrel medic</name>
    <name type="synonym">Medicago tribuloides</name>
    <dbReference type="NCBI Taxonomy" id="3880"/>
    <lineage>
        <taxon>Eukaryota</taxon>
        <taxon>Viridiplantae</taxon>
        <taxon>Streptophyta</taxon>
        <taxon>Embryophyta</taxon>
        <taxon>Tracheophyta</taxon>
        <taxon>Spermatophyta</taxon>
        <taxon>Magnoliopsida</taxon>
        <taxon>eudicotyledons</taxon>
        <taxon>Gunneridae</taxon>
        <taxon>Pentapetalae</taxon>
        <taxon>rosids</taxon>
        <taxon>fabids</taxon>
        <taxon>Fabales</taxon>
        <taxon>Fabaceae</taxon>
        <taxon>Papilionoideae</taxon>
        <taxon>50 kb inversion clade</taxon>
        <taxon>NPAAA clade</taxon>
        <taxon>Hologalegina</taxon>
        <taxon>IRL clade</taxon>
        <taxon>Trifolieae</taxon>
        <taxon>Medicago</taxon>
    </lineage>
</organism>
<evidence type="ECO:0000313" key="5">
    <source>
        <dbReference type="EnsemblPlants" id="AES60956"/>
    </source>
</evidence>
<accession>A0A0C3UPB9</accession>
<feature type="region of interest" description="Disordered" evidence="1">
    <location>
        <begin position="573"/>
        <end position="633"/>
    </location>
</feature>
<sequence length="994" mass="109345">MVMASQTETLENPPPPIEVEGSMVRDDTGKDLVVGVLGSDLCIQGVCANAELNHDVGFDGSVQEDKDVGLTIRGVEGFQGSQAVGSFECKSEKEEVEFGGNEASLHKDGVCGSVEVNNDVGFDGSVEEGKVVNVAIGGIVGFEDSQVVGSLEGKSENEVVELGGNEATLKTLDEQKKKEEEVDGILEKEVVSDNVTRVELDGGKVGISGKIDDSDKEKEIGDKEVIDGEEQAKASDGKVEKEVMSDDVIRVESDEGKVGISEKIDDSQEENEIGDEEVNDADEQVKASAGEVKNKVMSDDVIQVESDEGKVAISEKIDLDKEKEIGDEVFNDAEEQVKASDGKVVKHGPVKSSGKSRREGKFSVNDLVWGKVRSHPWWPGQIFDPSDASAQAMKHFRKNCYLVAYYGDGTYAWNEGSKLKSFRSHFSYIEKQKNLEVFRSAVDSALDEVKRRVEFGLACSCIPKDTYDKIKLQVVENCGIRQEPSLVHRVDESLNATSFSPEKLMEYLKALSKFSTGGFDRLELTTAKAQLLAFYRLKGYSCLPELQYCGGLENDTDTLINDTDKKLSEVNEHKIHTSKNGDQTGTGDSKATNQSRRKRKHNLKVGDTAKKKSLFEPANGTPDSTHSDYPNDDEAIANLFSPVLSKKRKTIAHHYADVPRVKGRRKTISLDKSSSTTKQSFKIGDCIRRVASQLTGSPSMLKYSGDTSLMADGNGDNLSENKSDPFSPNFEETQKSSLIFPTEFSSLEDLLSLLQWVAKEPKGDYSFLNVIGSFFSDFRNSIIVTSDSGKEILPTKVGTKRKKPAIGESPETFDFDDLVDTCCMQNGSEEQQSQRSSKPDYERAPSEPEKPVHVYTRRSCSRKQYFGSNHAEVPEKPAGYIDEKSPAELVLNFADLDSVPSETSLNNIFKHFGPLKESETEIDRGSRRARVVFKKCADAQAAFGSAKQFNIFGRSLVDYQLNYSPSALLKASSFATTQDQELHLDHSNVELNVV</sequence>
<dbReference type="eggNOG" id="ENOG502QR1T">
    <property type="taxonomic scope" value="Eukaryota"/>
</dbReference>
<dbReference type="Gene3D" id="2.30.30.140">
    <property type="match status" value="1"/>
</dbReference>
<keyword evidence="4" id="KW-0808">Transferase</keyword>
<gene>
    <name evidence="5" type="primary">11421339</name>
    <name evidence="3" type="ordered locus">MTR_1g072780</name>
    <name evidence="4" type="ORF">MtrunA17_Chr1g0185901</name>
</gene>
<dbReference type="GO" id="GO:0004674">
    <property type="term" value="F:protein serine/threonine kinase activity"/>
    <property type="evidence" value="ECO:0007669"/>
    <property type="project" value="UniProtKB-KW"/>
</dbReference>
<evidence type="ECO:0000256" key="1">
    <source>
        <dbReference type="SAM" id="MobiDB-lite"/>
    </source>
</evidence>
<feature type="compositionally biased region" description="Polar residues" evidence="1">
    <location>
        <begin position="578"/>
        <end position="594"/>
    </location>
</feature>
<dbReference type="PANTHER" id="PTHR42851:SF23">
    <property type="entry name" value="PWWP DOMAIN PROTEIN"/>
    <property type="match status" value="1"/>
</dbReference>
<dbReference type="CDD" id="cd05162">
    <property type="entry name" value="PWWP"/>
    <property type="match status" value="1"/>
</dbReference>
<feature type="region of interest" description="Disordered" evidence="1">
    <location>
        <begin position="826"/>
        <end position="853"/>
    </location>
</feature>
<keyword evidence="4" id="KW-0723">Serine/threonine-protein kinase</keyword>
<feature type="compositionally biased region" description="Polar residues" evidence="1">
    <location>
        <begin position="826"/>
        <end position="836"/>
    </location>
</feature>
<dbReference type="EnsemblPlants" id="AES60956">
    <property type="protein sequence ID" value="AES60956"/>
    <property type="gene ID" value="MTR_1g072780"/>
</dbReference>
<reference evidence="5" key="3">
    <citation type="submission" date="2015-04" db="UniProtKB">
        <authorList>
            <consortium name="EnsemblPlants"/>
        </authorList>
    </citation>
    <scope>IDENTIFICATION</scope>
    <source>
        <strain evidence="5">cv. Jemalong A17</strain>
    </source>
</reference>
<feature type="compositionally biased region" description="Polar residues" evidence="1">
    <location>
        <begin position="716"/>
        <end position="726"/>
    </location>
</feature>
<evidence type="ECO:0000313" key="4">
    <source>
        <dbReference type="EMBL" id="RHN80220.1"/>
    </source>
</evidence>
<keyword evidence="4" id="KW-0418">Kinase</keyword>
<dbReference type="EC" id="2.7.11.1" evidence="4"/>
<reference evidence="3 6" key="1">
    <citation type="journal article" date="2011" name="Nature">
        <title>The Medicago genome provides insight into the evolution of rhizobial symbioses.</title>
        <authorList>
            <person name="Young N.D."/>
            <person name="Debelle F."/>
            <person name="Oldroyd G.E."/>
            <person name="Geurts R."/>
            <person name="Cannon S.B."/>
            <person name="Udvardi M.K."/>
            <person name="Benedito V.A."/>
            <person name="Mayer K.F."/>
            <person name="Gouzy J."/>
            <person name="Schoof H."/>
            <person name="Van de Peer Y."/>
            <person name="Proost S."/>
            <person name="Cook D.R."/>
            <person name="Meyers B.C."/>
            <person name="Spannagl M."/>
            <person name="Cheung F."/>
            <person name="De Mita S."/>
            <person name="Krishnakumar V."/>
            <person name="Gundlach H."/>
            <person name="Zhou S."/>
            <person name="Mudge J."/>
            <person name="Bharti A.K."/>
            <person name="Murray J.D."/>
            <person name="Naoumkina M.A."/>
            <person name="Rosen B."/>
            <person name="Silverstein K.A."/>
            <person name="Tang H."/>
            <person name="Rombauts S."/>
            <person name="Zhao P.X."/>
            <person name="Zhou P."/>
            <person name="Barbe V."/>
            <person name="Bardou P."/>
            <person name="Bechner M."/>
            <person name="Bellec A."/>
            <person name="Berger A."/>
            <person name="Berges H."/>
            <person name="Bidwell S."/>
            <person name="Bisseling T."/>
            <person name="Choisne N."/>
            <person name="Couloux A."/>
            <person name="Denny R."/>
            <person name="Deshpande S."/>
            <person name="Dai X."/>
            <person name="Doyle J.J."/>
            <person name="Dudez A.M."/>
            <person name="Farmer A.D."/>
            <person name="Fouteau S."/>
            <person name="Franken C."/>
            <person name="Gibelin C."/>
            <person name="Gish J."/>
            <person name="Goldstein S."/>
            <person name="Gonzalez A.J."/>
            <person name="Green P.J."/>
            <person name="Hallab A."/>
            <person name="Hartog M."/>
            <person name="Hua A."/>
            <person name="Humphray S.J."/>
            <person name="Jeong D.H."/>
            <person name="Jing Y."/>
            <person name="Jocker A."/>
            <person name="Kenton S.M."/>
            <person name="Kim D.J."/>
            <person name="Klee K."/>
            <person name="Lai H."/>
            <person name="Lang C."/>
            <person name="Lin S."/>
            <person name="Macmil S.L."/>
            <person name="Magdelenat G."/>
            <person name="Matthews L."/>
            <person name="McCorrison J."/>
            <person name="Monaghan E.L."/>
            <person name="Mun J.H."/>
            <person name="Najar F.Z."/>
            <person name="Nicholson C."/>
            <person name="Noirot C."/>
            <person name="O'Bleness M."/>
            <person name="Paule C.R."/>
            <person name="Poulain J."/>
            <person name="Prion F."/>
            <person name="Qin B."/>
            <person name="Qu C."/>
            <person name="Retzel E.F."/>
            <person name="Riddle C."/>
            <person name="Sallet E."/>
            <person name="Samain S."/>
            <person name="Samson N."/>
            <person name="Sanders I."/>
            <person name="Saurat O."/>
            <person name="Scarpelli C."/>
            <person name="Schiex T."/>
            <person name="Segurens B."/>
            <person name="Severin A.J."/>
            <person name="Sherrier D.J."/>
            <person name="Shi R."/>
            <person name="Sims S."/>
            <person name="Singer S.R."/>
            <person name="Sinharoy S."/>
            <person name="Sterck L."/>
            <person name="Viollet A."/>
            <person name="Wang B.B."/>
            <person name="Wang K."/>
            <person name="Wang M."/>
            <person name="Wang X."/>
            <person name="Warfsmann J."/>
            <person name="Weissenbach J."/>
            <person name="White D.D."/>
            <person name="White J.D."/>
            <person name="Wiley G.B."/>
            <person name="Wincker P."/>
            <person name="Xing Y."/>
            <person name="Yang L."/>
            <person name="Yao Z."/>
            <person name="Ying F."/>
            <person name="Zhai J."/>
            <person name="Zhou L."/>
            <person name="Zuber A."/>
            <person name="Denarie J."/>
            <person name="Dixon R.A."/>
            <person name="May G.D."/>
            <person name="Schwartz D.C."/>
            <person name="Rogers J."/>
            <person name="Quetier F."/>
            <person name="Town C.D."/>
            <person name="Roe B.A."/>
        </authorList>
    </citation>
    <scope>NUCLEOTIDE SEQUENCE [LARGE SCALE GENOMIC DNA]</scope>
    <source>
        <strain evidence="3">A17</strain>
        <strain evidence="5 6">cv. Jemalong A17</strain>
    </source>
</reference>
<dbReference type="Pfam" id="PF00855">
    <property type="entry name" value="PWWP"/>
    <property type="match status" value="1"/>
</dbReference>
<dbReference type="InterPro" id="IPR000313">
    <property type="entry name" value="PWWP_dom"/>
</dbReference>
<dbReference type="EMBL" id="PSQE01000001">
    <property type="protein sequence ID" value="RHN80220.1"/>
    <property type="molecule type" value="Genomic_DNA"/>
</dbReference>
<evidence type="ECO:0000259" key="2">
    <source>
        <dbReference type="PROSITE" id="PS50812"/>
    </source>
</evidence>
<dbReference type="AlphaFoldDB" id="G7I2L8"/>
<dbReference type="STRING" id="3880.G7I2L8"/>
<dbReference type="PROSITE" id="PS50812">
    <property type="entry name" value="PWWP"/>
    <property type="match status" value="1"/>
</dbReference>
<feature type="compositionally biased region" description="Acidic residues" evidence="1">
    <location>
        <begin position="267"/>
        <end position="281"/>
    </location>
</feature>
<reference evidence="3 6" key="2">
    <citation type="journal article" date="2014" name="BMC Genomics">
        <title>An improved genome release (version Mt4.0) for the model legume Medicago truncatula.</title>
        <authorList>
            <person name="Tang H."/>
            <person name="Krishnakumar V."/>
            <person name="Bidwell S."/>
            <person name="Rosen B."/>
            <person name="Chan A."/>
            <person name="Zhou S."/>
            <person name="Gentzbittel L."/>
            <person name="Childs K.L."/>
            <person name="Yandell M."/>
            <person name="Gundlach H."/>
            <person name="Mayer K.F."/>
            <person name="Schwartz D.C."/>
            <person name="Town C.D."/>
        </authorList>
    </citation>
    <scope>GENOME REANNOTATION</scope>
    <source>
        <strain evidence="5 6">cv. Jemalong A17</strain>
    </source>
</reference>
<evidence type="ECO:0000313" key="6">
    <source>
        <dbReference type="Proteomes" id="UP000002051"/>
    </source>
</evidence>
<dbReference type="HOGENOM" id="CLU_005330_1_0_1"/>
<protein>
    <submittedName>
        <fullName evidence="3">PWWP domain protein</fullName>
    </submittedName>
    <submittedName>
        <fullName evidence="4">Putative non-specific serine/threonine protein kinase</fullName>
        <ecNumber evidence="4">2.7.11.1</ecNumber>
    </submittedName>
</protein>
<evidence type="ECO:0000313" key="3">
    <source>
        <dbReference type="EMBL" id="AES60956.2"/>
    </source>
</evidence>
<name>G7I2L8_MEDTR</name>
<dbReference type="InterPro" id="IPR053063">
    <property type="entry name" value="PWWP_domain_containing_PDP"/>
</dbReference>
<feature type="compositionally biased region" description="Basic and acidic residues" evidence="1">
    <location>
        <begin position="837"/>
        <end position="852"/>
    </location>
</feature>
<dbReference type="SMART" id="SM00293">
    <property type="entry name" value="PWWP"/>
    <property type="match status" value="1"/>
</dbReference>
<feature type="compositionally biased region" description="Basic and acidic residues" evidence="1">
    <location>
        <begin position="254"/>
        <end position="266"/>
    </location>
</feature>
<dbReference type="OrthoDB" id="62853at2759"/>
<dbReference type="KEGG" id="mtr:11421339"/>
<dbReference type="PANTHER" id="PTHR42851">
    <property type="entry name" value="ALDOLASE-RELATED"/>
    <property type="match status" value="1"/>
</dbReference>
<feature type="domain" description="PWWP" evidence="2">
    <location>
        <begin position="364"/>
        <end position="413"/>
    </location>
</feature>
<reference evidence="4" key="4">
    <citation type="journal article" date="2018" name="Nat. Plants">
        <title>Whole-genome landscape of Medicago truncatula symbiotic genes.</title>
        <authorList>
            <person name="Pecrix Y."/>
            <person name="Gamas P."/>
            <person name="Carrere S."/>
        </authorList>
    </citation>
    <scope>NUCLEOTIDE SEQUENCE</scope>
    <source>
        <tissue evidence="4">Leaves</tissue>
    </source>
</reference>